<evidence type="ECO:0000313" key="4">
    <source>
        <dbReference type="EMBL" id="HAB4462142.1"/>
    </source>
</evidence>
<dbReference type="InterPro" id="IPR038765">
    <property type="entry name" value="Papain-like_cys_pep_sf"/>
</dbReference>
<keyword evidence="3" id="KW-0378">Hydrolase</keyword>
<dbReference type="EMBL" id="AAMGFJ010000001">
    <property type="protein sequence ID" value="EDH0569019.1"/>
    <property type="molecule type" value="Genomic_DNA"/>
</dbReference>
<evidence type="ECO:0000313" key="6">
    <source>
        <dbReference type="Proteomes" id="UP000254124"/>
    </source>
</evidence>
<reference evidence="4" key="1">
    <citation type="journal article" date="2018" name="Genome Biol.">
        <title>SKESA: strategic k-mer extension for scrupulous assemblies.</title>
        <authorList>
            <person name="Souvorov A."/>
            <person name="Agarwala R."/>
            <person name="Lipman D.J."/>
        </authorList>
    </citation>
    <scope>NUCLEOTIDE SEQUENCE</scope>
    <source>
        <strain evidence="4">Salmonella enterica</strain>
    </source>
</reference>
<proteinExistence type="predicted"/>
<reference evidence="5 6" key="2">
    <citation type="submission" date="2018-06" db="EMBL/GenBank/DDBJ databases">
        <authorList>
            <consortium name="Pathogen Informatics"/>
            <person name="Doyle S."/>
        </authorList>
    </citation>
    <scope>NUCLEOTIDE SEQUENCE [LARGE SCALE GENOMIC DNA]</scope>
    <source>
        <strain evidence="5 6">NCTC7295</strain>
    </source>
</reference>
<name>A0A379S3T0_SALER</name>
<organism evidence="5 6">
    <name type="scientific">Salmonella enterica subsp. arizonae</name>
    <dbReference type="NCBI Taxonomy" id="59203"/>
    <lineage>
        <taxon>Bacteria</taxon>
        <taxon>Pseudomonadati</taxon>
        <taxon>Pseudomonadota</taxon>
        <taxon>Gammaproteobacteria</taxon>
        <taxon>Enterobacterales</taxon>
        <taxon>Enterobacteriaceae</taxon>
        <taxon>Salmonella</taxon>
    </lineage>
</organism>
<accession>A0A379S3T0</accession>
<evidence type="ECO:0000259" key="2">
    <source>
        <dbReference type="Pfam" id="PF12914"/>
    </source>
</evidence>
<evidence type="ECO:0000313" key="3">
    <source>
        <dbReference type="EMBL" id="EDH0569019.1"/>
    </source>
</evidence>
<evidence type="ECO:0000259" key="1">
    <source>
        <dbReference type="Pfam" id="PF12913"/>
    </source>
</evidence>
<dbReference type="EMBL" id="DAAGTC010000011">
    <property type="protein sequence ID" value="HAB4462142.1"/>
    <property type="molecule type" value="Genomic_DNA"/>
</dbReference>
<dbReference type="Pfam" id="PF12914">
    <property type="entry name" value="SH3_7"/>
    <property type="match status" value="1"/>
</dbReference>
<dbReference type="Pfam" id="PF12913">
    <property type="entry name" value="SH3_6"/>
    <property type="match status" value="1"/>
</dbReference>
<dbReference type="PIRSF" id="PIRSF019015">
    <property type="entry name" value="P60_peptidase_YkfC"/>
    <property type="match status" value="1"/>
</dbReference>
<dbReference type="GO" id="GO:0016787">
    <property type="term" value="F:hydrolase activity"/>
    <property type="evidence" value="ECO:0007669"/>
    <property type="project" value="UniProtKB-KW"/>
</dbReference>
<dbReference type="Gene3D" id="3.90.1720.10">
    <property type="entry name" value="endopeptidase domain like (from Nostoc punctiforme)"/>
    <property type="match status" value="1"/>
</dbReference>
<dbReference type="AlphaFoldDB" id="A0A379S3T0"/>
<protein>
    <submittedName>
        <fullName evidence="3">Cell wall hydrolase</fullName>
    </submittedName>
    <submittedName>
        <fullName evidence="5">NLP/P60 domain-containing protein</fullName>
    </submittedName>
</protein>
<dbReference type="SUPFAM" id="SSF54001">
    <property type="entry name" value="Cysteine proteinases"/>
    <property type="match status" value="1"/>
</dbReference>
<feature type="domain" description="SH3b1" evidence="1">
    <location>
        <begin position="177"/>
        <end position="229"/>
    </location>
</feature>
<dbReference type="InterPro" id="IPR039439">
    <property type="entry name" value="SH3b1_dom"/>
</dbReference>
<sequence length="477" mass="53996">MQNKAWAVLLMPLCLTACHQMTYRPTAKGEISEKDYIDPTKTRFPLADYSQSVDKWIPPDSADFAIPVIDSTTQQRYFSALKSHYFGMDNESHSPWNAVYITGLLKKNAGQVRDASIKQFLGDGSTYWGENFRLYSSRWKEGVRGNADTRIDNIYHASRRGIMVRESLARALPTDDPLFNDPRRAGEGYPFDNLQMSSLRPGTPVYTLTESKDQRWQYVVSPTVTGWVHSEDIASVDQTFVTQWVSLAYKQLGAFISAPVSVHTAGVYYFTGRPGTILPFRYKRAGLFLIAAPVRDSNGRASIHWVWLSDKAFTAMPWKMTPENIAVLMKSMGGAPYGWGNFNFYNDCSAEIRSLLMPFGIFLPRHSTAQVEAAERVVDLSNKSIQMRLDYLTRYGKPFTTLVYIPGHIMLYIGNTTMNGQVVPVTYQNIWGLRPNHANSRSIIGEAVFFPLLRFYPENPELVSLAGKVQFKLGYIE</sequence>
<dbReference type="InterPro" id="IPR026864">
    <property type="entry name" value="SH3b2-type_SH3"/>
</dbReference>
<evidence type="ECO:0000313" key="5">
    <source>
        <dbReference type="EMBL" id="SUG14635.1"/>
    </source>
</evidence>
<feature type="domain" description="SH3b2-type SH3" evidence="2">
    <location>
        <begin position="237"/>
        <end position="281"/>
    </location>
</feature>
<dbReference type="Proteomes" id="UP000254124">
    <property type="component" value="Unassembled WGS sequence"/>
</dbReference>
<dbReference type="EMBL" id="UGWZ01000001">
    <property type="protein sequence ID" value="SUG14635.1"/>
    <property type="molecule type" value="Genomic_DNA"/>
</dbReference>
<reference evidence="4" key="4">
    <citation type="submission" date="2019-10" db="EMBL/GenBank/DDBJ databases">
        <authorList>
            <consortium name="NCBI Pathogen Detection Project"/>
        </authorList>
    </citation>
    <scope>NUCLEOTIDE SEQUENCE</scope>
    <source>
        <strain evidence="4">Salmonella enterica</strain>
    </source>
</reference>
<dbReference type="InterPro" id="IPR027017">
    <property type="entry name" value="P60_peptidase_YkfC"/>
</dbReference>
<gene>
    <name evidence="3" type="ORF">AHX45_01890</name>
    <name evidence="4" type="ORF">GBZ58_16585</name>
    <name evidence="5" type="ORF">NCTC7295_02277</name>
</gene>
<reference evidence="3" key="3">
    <citation type="submission" date="2018-07" db="EMBL/GenBank/DDBJ databases">
        <authorList>
            <consortium name="GenomeTrakr network: Whole genome sequencing for foodborne pathogen traceback"/>
        </authorList>
    </citation>
    <scope>NUCLEOTIDE SEQUENCE</scope>
    <source>
        <strain evidence="3">FDA00001204</strain>
    </source>
</reference>